<evidence type="ECO:0000256" key="1">
    <source>
        <dbReference type="SAM" id="SignalP"/>
    </source>
</evidence>
<dbReference type="Proteomes" id="UP000193144">
    <property type="component" value="Unassembled WGS sequence"/>
</dbReference>
<organism evidence="2 3">
    <name type="scientific">Clohesyomyces aquaticus</name>
    <dbReference type="NCBI Taxonomy" id="1231657"/>
    <lineage>
        <taxon>Eukaryota</taxon>
        <taxon>Fungi</taxon>
        <taxon>Dikarya</taxon>
        <taxon>Ascomycota</taxon>
        <taxon>Pezizomycotina</taxon>
        <taxon>Dothideomycetes</taxon>
        <taxon>Pleosporomycetidae</taxon>
        <taxon>Pleosporales</taxon>
        <taxon>Lindgomycetaceae</taxon>
        <taxon>Clohesyomyces</taxon>
    </lineage>
</organism>
<reference evidence="2 3" key="1">
    <citation type="submission" date="2016-07" db="EMBL/GenBank/DDBJ databases">
        <title>Pervasive Adenine N6-methylation of Active Genes in Fungi.</title>
        <authorList>
            <consortium name="DOE Joint Genome Institute"/>
            <person name="Mondo S.J."/>
            <person name="Dannebaum R.O."/>
            <person name="Kuo R.C."/>
            <person name="Labutti K."/>
            <person name="Haridas S."/>
            <person name="Kuo A."/>
            <person name="Salamov A."/>
            <person name="Ahrendt S.R."/>
            <person name="Lipzen A."/>
            <person name="Sullivan W."/>
            <person name="Andreopoulos W.B."/>
            <person name="Clum A."/>
            <person name="Lindquist E."/>
            <person name="Daum C."/>
            <person name="Ramamoorthy G.K."/>
            <person name="Gryganskyi A."/>
            <person name="Culley D."/>
            <person name="Magnuson J.K."/>
            <person name="James T.Y."/>
            <person name="O'Malley M.A."/>
            <person name="Stajich J.E."/>
            <person name="Spatafora J.W."/>
            <person name="Visel A."/>
            <person name="Grigoriev I.V."/>
        </authorList>
    </citation>
    <scope>NUCLEOTIDE SEQUENCE [LARGE SCALE GENOMIC DNA]</scope>
    <source>
        <strain evidence="2 3">CBS 115471</strain>
    </source>
</reference>
<keyword evidence="1" id="KW-0732">Signal</keyword>
<dbReference type="AlphaFoldDB" id="A0A1Y2ABJ7"/>
<feature type="chain" id="PRO_5012824532" evidence="1">
    <location>
        <begin position="21"/>
        <end position="117"/>
    </location>
</feature>
<keyword evidence="3" id="KW-1185">Reference proteome</keyword>
<feature type="signal peptide" evidence="1">
    <location>
        <begin position="1"/>
        <end position="20"/>
    </location>
</feature>
<sequence length="117" mass="12949">MRFFASSITLLCFEYSITTAVTTHNEVDKCDLNLRSLSRSTDGPGRNVDVLDHVSCRFGMSTYVCVNDCNCVCDDSTLSCPRGSSRCTLAAYKNCEEACDCVTCGGYKEHEQEVIEM</sequence>
<dbReference type="EMBL" id="MCFA01000001">
    <property type="protein sequence ID" value="ORY19908.1"/>
    <property type="molecule type" value="Genomic_DNA"/>
</dbReference>
<name>A0A1Y2ABJ7_9PLEO</name>
<proteinExistence type="predicted"/>
<protein>
    <submittedName>
        <fullName evidence="2">Uncharacterized protein</fullName>
    </submittedName>
</protein>
<accession>A0A1Y2ABJ7</accession>
<evidence type="ECO:0000313" key="2">
    <source>
        <dbReference type="EMBL" id="ORY19908.1"/>
    </source>
</evidence>
<evidence type="ECO:0000313" key="3">
    <source>
        <dbReference type="Proteomes" id="UP000193144"/>
    </source>
</evidence>
<comment type="caution">
    <text evidence="2">The sequence shown here is derived from an EMBL/GenBank/DDBJ whole genome shotgun (WGS) entry which is preliminary data.</text>
</comment>
<gene>
    <name evidence="2" type="ORF">BCR34DRAFT_6778</name>
</gene>